<dbReference type="PANTHER" id="PTHR30213">
    <property type="entry name" value="INNER MEMBRANE PROTEIN YHJD"/>
    <property type="match status" value="1"/>
</dbReference>
<gene>
    <name evidence="8" type="ORF">HUK68_18665</name>
</gene>
<protein>
    <submittedName>
        <fullName evidence="8">YihY/virulence factor BrkB family protein</fullName>
    </submittedName>
</protein>
<evidence type="ECO:0000256" key="4">
    <source>
        <dbReference type="ARBA" id="ARBA00022989"/>
    </source>
</evidence>
<proteinExistence type="predicted"/>
<dbReference type="GO" id="GO:0005886">
    <property type="term" value="C:plasma membrane"/>
    <property type="evidence" value="ECO:0007669"/>
    <property type="project" value="UniProtKB-SubCell"/>
</dbReference>
<dbReference type="RefSeq" id="WP_175505551.1">
    <property type="nucleotide sequence ID" value="NZ_CP054840.1"/>
</dbReference>
<feature type="transmembrane region" description="Helical" evidence="7">
    <location>
        <begin position="157"/>
        <end position="181"/>
    </location>
</feature>
<evidence type="ECO:0000256" key="2">
    <source>
        <dbReference type="ARBA" id="ARBA00022475"/>
    </source>
</evidence>
<feature type="transmembrane region" description="Helical" evidence="7">
    <location>
        <begin position="43"/>
        <end position="64"/>
    </location>
</feature>
<dbReference type="AlphaFoldDB" id="A0A6N1X5U7"/>
<feature type="transmembrane region" description="Helical" evidence="7">
    <location>
        <begin position="229"/>
        <end position="252"/>
    </location>
</feature>
<feature type="compositionally biased region" description="Gly residues" evidence="6">
    <location>
        <begin position="311"/>
        <end position="330"/>
    </location>
</feature>
<dbReference type="Pfam" id="PF03631">
    <property type="entry name" value="Virul_fac_BrkB"/>
    <property type="match status" value="1"/>
</dbReference>
<dbReference type="KEGG" id="aant:HUK68_18665"/>
<keyword evidence="2" id="KW-1003">Cell membrane</keyword>
<feature type="transmembrane region" description="Helical" evidence="7">
    <location>
        <begin position="103"/>
        <end position="124"/>
    </location>
</feature>
<sequence>MPPKLESLLRRARVLTRPIQPLIDAFQLWLNADGLRMSAAMSFYGLLSLAPLLLLLVGLLGWWLDRSYIETTLLAQVQGIMGERGAEVVKAALASAQKPSEGTIASIIAFVLLLSGATGVFVELQSALEKLWQMGSTEPAEQRAAWWRMATLRLRGLAYVLALGFLLLVSMVLSTAVHMFTTWADSRIGIASFAPVIGLINESVAFGIAVLLFVGLMRIGSGPKPPLRFLIFGAVMGAILFTLGKQGLAFYLSTAAVVSAYGAAGSIVVLLMWIYFSSAILLFAAASAKAVCDARSKRKSASRDADRKGVAGSGAAGSGAAGSGAAGSGAAGKTAIESSPAQDGPDGANPLAKLPSYAGENI</sequence>
<dbReference type="EMBL" id="CP054840">
    <property type="protein sequence ID" value="QKV54754.1"/>
    <property type="molecule type" value="Genomic_DNA"/>
</dbReference>
<dbReference type="Proteomes" id="UP000509579">
    <property type="component" value="Chromosome"/>
</dbReference>
<keyword evidence="4 7" id="KW-1133">Transmembrane helix</keyword>
<evidence type="ECO:0000313" key="8">
    <source>
        <dbReference type="EMBL" id="QKV54754.1"/>
    </source>
</evidence>
<evidence type="ECO:0000256" key="5">
    <source>
        <dbReference type="ARBA" id="ARBA00023136"/>
    </source>
</evidence>
<dbReference type="PANTHER" id="PTHR30213:SF1">
    <property type="entry name" value="INNER MEMBRANE PROTEIN YHJD"/>
    <property type="match status" value="1"/>
</dbReference>
<feature type="transmembrane region" description="Helical" evidence="7">
    <location>
        <begin position="193"/>
        <end position="217"/>
    </location>
</feature>
<feature type="transmembrane region" description="Helical" evidence="7">
    <location>
        <begin position="264"/>
        <end position="288"/>
    </location>
</feature>
<keyword evidence="3 7" id="KW-0812">Transmembrane</keyword>
<comment type="subcellular location">
    <subcellularLocation>
        <location evidence="1">Cell membrane</location>
        <topology evidence="1">Multi-pass membrane protein</topology>
    </subcellularLocation>
</comment>
<evidence type="ECO:0000256" key="1">
    <source>
        <dbReference type="ARBA" id="ARBA00004651"/>
    </source>
</evidence>
<name>A0A6N1X5U7_9BURK</name>
<evidence type="ECO:0000313" key="9">
    <source>
        <dbReference type="Proteomes" id="UP000509579"/>
    </source>
</evidence>
<evidence type="ECO:0000256" key="6">
    <source>
        <dbReference type="SAM" id="MobiDB-lite"/>
    </source>
</evidence>
<keyword evidence="5 7" id="KW-0472">Membrane</keyword>
<accession>A0A6N1X5U7</accession>
<organism evidence="8 9">
    <name type="scientific">Comamonas antarctica</name>
    <dbReference type="NCBI Taxonomy" id="2743470"/>
    <lineage>
        <taxon>Bacteria</taxon>
        <taxon>Pseudomonadati</taxon>
        <taxon>Pseudomonadota</taxon>
        <taxon>Betaproteobacteria</taxon>
        <taxon>Burkholderiales</taxon>
        <taxon>Comamonadaceae</taxon>
        <taxon>Comamonas</taxon>
    </lineage>
</organism>
<feature type="region of interest" description="Disordered" evidence="6">
    <location>
        <begin position="302"/>
        <end position="362"/>
    </location>
</feature>
<evidence type="ECO:0000256" key="3">
    <source>
        <dbReference type="ARBA" id="ARBA00022692"/>
    </source>
</evidence>
<keyword evidence="9" id="KW-1185">Reference proteome</keyword>
<evidence type="ECO:0000256" key="7">
    <source>
        <dbReference type="SAM" id="Phobius"/>
    </source>
</evidence>
<reference evidence="8 9" key="1">
    <citation type="submission" date="2020-06" db="EMBL/GenBank/DDBJ databases">
        <title>Acidovorax antarctica sp. nov., isolated from Corinth ice sheet soil, Antarctic Fields Peninsula.</title>
        <authorList>
            <person name="Xu Q."/>
            <person name="Peng F."/>
        </authorList>
    </citation>
    <scope>NUCLEOTIDE SEQUENCE [LARGE SCALE GENOMIC DNA]</scope>
    <source>
        <strain evidence="8 9">16-35-5</strain>
    </source>
</reference>
<dbReference type="InterPro" id="IPR017039">
    <property type="entry name" value="Virul_fac_BrkB"/>
</dbReference>